<keyword evidence="3" id="KW-1185">Reference proteome</keyword>
<dbReference type="Proteomes" id="UP001389717">
    <property type="component" value="Unassembled WGS sequence"/>
</dbReference>
<organism evidence="2 3">
    <name type="scientific">Rossellomorea oryzaecorticis</name>
    <dbReference type="NCBI Taxonomy" id="1396505"/>
    <lineage>
        <taxon>Bacteria</taxon>
        <taxon>Bacillati</taxon>
        <taxon>Bacillota</taxon>
        <taxon>Bacilli</taxon>
        <taxon>Bacillales</taxon>
        <taxon>Bacillaceae</taxon>
        <taxon>Rossellomorea</taxon>
    </lineage>
</organism>
<reference evidence="2 3" key="1">
    <citation type="submission" date="2024-04" db="EMBL/GenBank/DDBJ databases">
        <title>Bacillus oryzaecorticis sp. nov., a moderately halophilic bacterium isolated from rice husks.</title>
        <authorList>
            <person name="Zhu H.-S."/>
        </authorList>
    </citation>
    <scope>NUCLEOTIDE SEQUENCE [LARGE SCALE GENOMIC DNA]</scope>
    <source>
        <strain evidence="2 3">ZC255</strain>
    </source>
</reference>
<evidence type="ECO:0000313" key="3">
    <source>
        <dbReference type="Proteomes" id="UP001389717"/>
    </source>
</evidence>
<dbReference type="PANTHER" id="PTHR35333:SF3">
    <property type="entry name" value="BETA-LACTAMASE-TYPE TRANSPEPTIDASE FOLD CONTAINING PROTEIN"/>
    <property type="match status" value="1"/>
</dbReference>
<gene>
    <name evidence="2" type="ORF">AAEO50_08075</name>
</gene>
<dbReference type="InterPro" id="IPR045155">
    <property type="entry name" value="Beta-lactam_cat"/>
</dbReference>
<dbReference type="InterPro" id="IPR000871">
    <property type="entry name" value="Beta-lactam_class-A"/>
</dbReference>
<dbReference type="InterPro" id="IPR012338">
    <property type="entry name" value="Beta-lactam/transpept-like"/>
</dbReference>
<protein>
    <submittedName>
        <fullName evidence="2">Serine hydrolase</fullName>
    </submittedName>
</protein>
<dbReference type="SUPFAM" id="SSF56601">
    <property type="entry name" value="beta-lactamase/transpeptidase-like"/>
    <property type="match status" value="1"/>
</dbReference>
<comment type="caution">
    <text evidence="2">The sequence shown here is derived from an EMBL/GenBank/DDBJ whole genome shotgun (WGS) entry which is preliminary data.</text>
</comment>
<dbReference type="PANTHER" id="PTHR35333">
    <property type="entry name" value="BETA-LACTAMASE"/>
    <property type="match status" value="1"/>
</dbReference>
<dbReference type="GO" id="GO:0016787">
    <property type="term" value="F:hydrolase activity"/>
    <property type="evidence" value="ECO:0007669"/>
    <property type="project" value="UniProtKB-KW"/>
</dbReference>
<evidence type="ECO:0000313" key="2">
    <source>
        <dbReference type="EMBL" id="MEL3972231.1"/>
    </source>
</evidence>
<name>A0ABU9K8Y9_9BACI</name>
<sequence>MDVIKAKVLEEKIQRVIAEGQGRVSLAIELSECSIKHNSEVPLSAASLIKLPILLEGFYQIQDGNLHPDEIIPVPQPEKVGGAGVLDLLSQHSNVTIHDLLTLMIIVSDNTATNLLIDRIGMIAVNEMCKRLGLKETQLNRKLMDLDALQSGVDNQMSARDALTCLKAIDKDEMFHANSRESMLKMLHNQQFNQKLPAKINRDHIYVANKTGELPGVEHDCAILRYKEHTVYASVLIVGLKDIHQGREMIIKIGEYLNEYIVNEYVLL</sequence>
<accession>A0ABU9K8Y9</accession>
<evidence type="ECO:0000259" key="1">
    <source>
        <dbReference type="Pfam" id="PF13354"/>
    </source>
</evidence>
<keyword evidence="2" id="KW-0378">Hydrolase</keyword>
<dbReference type="RefSeq" id="WP_341982299.1">
    <property type="nucleotide sequence ID" value="NZ_JBBYAF010000012.1"/>
</dbReference>
<dbReference type="Gene3D" id="3.40.710.10">
    <property type="entry name" value="DD-peptidase/beta-lactamase superfamily"/>
    <property type="match status" value="1"/>
</dbReference>
<proteinExistence type="predicted"/>
<dbReference type="Pfam" id="PF13354">
    <property type="entry name" value="Beta-lactamase2"/>
    <property type="match status" value="1"/>
</dbReference>
<dbReference type="EMBL" id="JBBYAF010000012">
    <property type="protein sequence ID" value="MEL3972231.1"/>
    <property type="molecule type" value="Genomic_DNA"/>
</dbReference>
<feature type="domain" description="Beta-lactamase class A catalytic" evidence="1">
    <location>
        <begin position="35"/>
        <end position="235"/>
    </location>
</feature>